<dbReference type="SUPFAM" id="SSF56053">
    <property type="entry name" value="Ribosomal protein L6"/>
    <property type="match status" value="2"/>
</dbReference>
<accession>A0A2H0V7J3</accession>
<keyword evidence="3 4" id="KW-0687">Ribonucleoprotein</keyword>
<dbReference type="GO" id="GO:0022625">
    <property type="term" value="C:cytosolic large ribosomal subunit"/>
    <property type="evidence" value="ECO:0007669"/>
    <property type="project" value="UniProtKB-UniRule"/>
</dbReference>
<dbReference type="AlphaFoldDB" id="A0A2H0V7J3"/>
<dbReference type="HAMAP" id="MF_01365_B">
    <property type="entry name" value="Ribosomal_uL6_B"/>
    <property type="match status" value="1"/>
</dbReference>
<dbReference type="InterPro" id="IPR036789">
    <property type="entry name" value="Ribosomal_uL6-like_a/b-dom_sf"/>
</dbReference>
<dbReference type="PIRSF" id="PIRSF002162">
    <property type="entry name" value="Ribosomal_L6"/>
    <property type="match status" value="1"/>
</dbReference>
<dbReference type="PRINTS" id="PR00059">
    <property type="entry name" value="RIBOSOMALL6"/>
</dbReference>
<comment type="function">
    <text evidence="4 6">This protein binds to the 23S rRNA, and is important in its secondary structure. It is located near the subunit interface in the base of the L7/L12 stalk, and near the tRNA binding site of the peptidyltransferase center.</text>
</comment>
<name>A0A2H0V7J3_9BACT</name>
<dbReference type="PROSITE" id="PS00525">
    <property type="entry name" value="RIBOSOMAL_L6_1"/>
    <property type="match status" value="1"/>
</dbReference>
<comment type="similarity">
    <text evidence="1 4 5">Belongs to the universal ribosomal protein uL6 family.</text>
</comment>
<keyword evidence="4 6" id="KW-0699">rRNA-binding</keyword>
<dbReference type="InterPro" id="IPR000702">
    <property type="entry name" value="Ribosomal_uL6-like"/>
</dbReference>
<feature type="domain" description="Large ribosomal subunit protein uL6 alpha-beta" evidence="7">
    <location>
        <begin position="12"/>
        <end position="82"/>
    </location>
</feature>
<evidence type="ECO:0000256" key="3">
    <source>
        <dbReference type="ARBA" id="ARBA00023274"/>
    </source>
</evidence>
<dbReference type="Proteomes" id="UP000228614">
    <property type="component" value="Unassembled WGS sequence"/>
</dbReference>
<dbReference type="FunFam" id="3.90.930.12:FF:000001">
    <property type="entry name" value="50S ribosomal protein L6"/>
    <property type="match status" value="1"/>
</dbReference>
<evidence type="ECO:0000256" key="2">
    <source>
        <dbReference type="ARBA" id="ARBA00022980"/>
    </source>
</evidence>
<evidence type="ECO:0000256" key="5">
    <source>
        <dbReference type="RuleBase" id="RU003869"/>
    </source>
</evidence>
<evidence type="ECO:0000313" key="9">
    <source>
        <dbReference type="Proteomes" id="UP000228614"/>
    </source>
</evidence>
<dbReference type="GO" id="GO:0002181">
    <property type="term" value="P:cytoplasmic translation"/>
    <property type="evidence" value="ECO:0007669"/>
    <property type="project" value="TreeGrafter"/>
</dbReference>
<dbReference type="Gene3D" id="3.90.930.12">
    <property type="entry name" value="Ribosomal protein L6, alpha-beta domain"/>
    <property type="match status" value="2"/>
</dbReference>
<protein>
    <recommendedName>
        <fullName evidence="4">Large ribosomal subunit protein uL6</fullName>
    </recommendedName>
</protein>
<dbReference type="PANTHER" id="PTHR11655">
    <property type="entry name" value="60S/50S RIBOSOMAL PROTEIN L6/L9"/>
    <property type="match status" value="1"/>
</dbReference>
<dbReference type="EMBL" id="PFAN01000054">
    <property type="protein sequence ID" value="PIR95032.1"/>
    <property type="molecule type" value="Genomic_DNA"/>
</dbReference>
<dbReference type="PANTHER" id="PTHR11655:SF14">
    <property type="entry name" value="LARGE RIBOSOMAL SUBUNIT PROTEIN UL6M"/>
    <property type="match status" value="1"/>
</dbReference>
<evidence type="ECO:0000256" key="1">
    <source>
        <dbReference type="ARBA" id="ARBA00009356"/>
    </source>
</evidence>
<dbReference type="NCBIfam" id="TIGR03654">
    <property type="entry name" value="L6_bact"/>
    <property type="match status" value="1"/>
</dbReference>
<dbReference type="InterPro" id="IPR002358">
    <property type="entry name" value="Ribosomal_uL6_CS"/>
</dbReference>
<evidence type="ECO:0000313" key="8">
    <source>
        <dbReference type="EMBL" id="PIR95032.1"/>
    </source>
</evidence>
<dbReference type="Pfam" id="PF00347">
    <property type="entry name" value="Ribosomal_L6"/>
    <property type="match status" value="2"/>
</dbReference>
<dbReference type="InterPro" id="IPR019906">
    <property type="entry name" value="Ribosomal_uL6_bac-type"/>
</dbReference>
<dbReference type="GO" id="GO:0019843">
    <property type="term" value="F:rRNA binding"/>
    <property type="evidence" value="ECO:0007669"/>
    <property type="project" value="UniProtKB-UniRule"/>
</dbReference>
<keyword evidence="2 4" id="KW-0689">Ribosomal protein</keyword>
<organism evidence="8 9">
    <name type="scientific">Candidatus Falkowbacteria bacterium CG10_big_fil_rev_8_21_14_0_10_37_6</name>
    <dbReference type="NCBI Taxonomy" id="1974563"/>
    <lineage>
        <taxon>Bacteria</taxon>
        <taxon>Candidatus Falkowiibacteriota</taxon>
    </lineage>
</organism>
<evidence type="ECO:0000259" key="7">
    <source>
        <dbReference type="Pfam" id="PF00347"/>
    </source>
</evidence>
<proteinExistence type="inferred from homology"/>
<comment type="caution">
    <text evidence="8">The sequence shown here is derived from an EMBL/GenBank/DDBJ whole genome shotgun (WGS) entry which is preliminary data.</text>
</comment>
<evidence type="ECO:0000256" key="6">
    <source>
        <dbReference type="RuleBase" id="RU003870"/>
    </source>
</evidence>
<feature type="domain" description="Large ribosomal subunit protein uL6 alpha-beta" evidence="7">
    <location>
        <begin position="92"/>
        <end position="164"/>
    </location>
</feature>
<comment type="subunit">
    <text evidence="4">Part of the 50S ribosomal subunit.</text>
</comment>
<dbReference type="InterPro" id="IPR020040">
    <property type="entry name" value="Ribosomal_uL6_a/b-dom"/>
</dbReference>
<gene>
    <name evidence="4" type="primary">rplF</name>
    <name evidence="8" type="ORF">COT95_00940</name>
</gene>
<keyword evidence="4 6" id="KW-0694">RNA-binding</keyword>
<evidence type="ECO:0000256" key="4">
    <source>
        <dbReference type="HAMAP-Rule" id="MF_01365"/>
    </source>
</evidence>
<sequence length="179" mass="19887">MSRLGKLPIELPTGTEAKLQDDFIVIKGPKGELKQKTHPLVQIKLVDKQVQVDVQDKEDKTSRAMWGLYRMLIQNMVDGVNKEFEKKMEINGVGYRASSAGKILTLNVGYSHPVDFNIPEGISAAVEKNIITISGIDKQLVGETAARIRKVRKPEPYKGKGIKYVDEVIRRKAGKTAAS</sequence>
<dbReference type="GO" id="GO:0003735">
    <property type="term" value="F:structural constituent of ribosome"/>
    <property type="evidence" value="ECO:0007669"/>
    <property type="project" value="UniProtKB-UniRule"/>
</dbReference>
<reference evidence="9" key="1">
    <citation type="submission" date="2017-09" db="EMBL/GenBank/DDBJ databases">
        <title>Depth-based differentiation of microbial function through sediment-hosted aquifers and enrichment of novel symbionts in the deep terrestrial subsurface.</title>
        <authorList>
            <person name="Probst A.J."/>
            <person name="Ladd B."/>
            <person name="Jarett J.K."/>
            <person name="Geller-Mcgrath D.E."/>
            <person name="Sieber C.M.K."/>
            <person name="Emerson J.B."/>
            <person name="Anantharaman K."/>
            <person name="Thomas B.C."/>
            <person name="Malmstrom R."/>
            <person name="Stieglmeier M."/>
            <person name="Klingl A."/>
            <person name="Woyke T."/>
            <person name="Ryan C.M."/>
            <person name="Banfield J.F."/>
        </authorList>
    </citation>
    <scope>NUCLEOTIDE SEQUENCE [LARGE SCALE GENOMIC DNA]</scope>
</reference>